<accession>A0A2H1V1U3</accession>
<protein>
    <submittedName>
        <fullName evidence="1">SFRICE_008354</fullName>
    </submittedName>
</protein>
<proteinExistence type="predicted"/>
<reference evidence="1" key="1">
    <citation type="submission" date="2016-07" db="EMBL/GenBank/DDBJ databases">
        <authorList>
            <person name="Bretaudeau A."/>
        </authorList>
    </citation>
    <scope>NUCLEOTIDE SEQUENCE</scope>
    <source>
        <strain evidence="1">Rice</strain>
        <tissue evidence="1">Whole body</tissue>
    </source>
</reference>
<evidence type="ECO:0000313" key="1">
    <source>
        <dbReference type="EMBL" id="SOQ34801.1"/>
    </source>
</evidence>
<sequence>MWHTLLPGELPGLRFEKQNGSNLWILTSFMWIGIPVNMQTDHLMVSNRSRSWTLERPEALQVFENFSVVARSLELRPVYRFFLCVVDAFTNIQVHMHMTPRLETTICGSHIELLRAGIEPATRCAAASCLTSAPTHIKQEKIQAADYLASLLGLWLENRSRDGVVFNVSPDDGKQLPPPSDTLNTRGVTRSLLAFRGGEPIAVYWEIPASVLLLRNFPTERSLTRNNNLWITQRVAPCGNRTRYPLRGSQLPSHRTNRAVIVGIFIRRYKCIPGRLEIRNLRVVGESGIGKIGKGDWAYGNLTHIKKHNVFGKLGIGKIGVAKHNPNDVGFLLGRGITPVALAHSYRSMALPHLRQSVKNYCATRTAEPTDSGPIMVILLKKYRLTTVATVQTLLQVTTPNIRIISVIVNWKIYEVKKLAKFSSWSRMTYSASKFQVDETAC</sequence>
<name>A0A2H1V1U3_SPOFR</name>
<dbReference type="EMBL" id="ODYU01000298">
    <property type="protein sequence ID" value="SOQ34801.1"/>
    <property type="molecule type" value="Genomic_DNA"/>
</dbReference>
<dbReference type="AlphaFoldDB" id="A0A2H1V1U3"/>
<organism evidence="1">
    <name type="scientific">Spodoptera frugiperda</name>
    <name type="common">Fall armyworm</name>
    <dbReference type="NCBI Taxonomy" id="7108"/>
    <lineage>
        <taxon>Eukaryota</taxon>
        <taxon>Metazoa</taxon>
        <taxon>Ecdysozoa</taxon>
        <taxon>Arthropoda</taxon>
        <taxon>Hexapoda</taxon>
        <taxon>Insecta</taxon>
        <taxon>Pterygota</taxon>
        <taxon>Neoptera</taxon>
        <taxon>Endopterygota</taxon>
        <taxon>Lepidoptera</taxon>
        <taxon>Glossata</taxon>
        <taxon>Ditrysia</taxon>
        <taxon>Noctuoidea</taxon>
        <taxon>Noctuidae</taxon>
        <taxon>Amphipyrinae</taxon>
        <taxon>Spodoptera</taxon>
    </lineage>
</organism>
<gene>
    <name evidence="1" type="ORF">SFRICE_008354</name>
</gene>